<organism evidence="2 3">
    <name type="scientific">Parasphingorhabdus flavimaris</name>
    <dbReference type="NCBI Taxonomy" id="266812"/>
    <lineage>
        <taxon>Bacteria</taxon>
        <taxon>Pseudomonadati</taxon>
        <taxon>Pseudomonadota</taxon>
        <taxon>Alphaproteobacteria</taxon>
        <taxon>Sphingomonadales</taxon>
        <taxon>Sphingomonadaceae</taxon>
        <taxon>Parasphingorhabdus</taxon>
    </lineage>
</organism>
<name>A0ABX2N348_9SPHN</name>
<feature type="signal peptide" evidence="1">
    <location>
        <begin position="1"/>
        <end position="26"/>
    </location>
</feature>
<dbReference type="Proteomes" id="UP000652427">
    <property type="component" value="Unassembled WGS sequence"/>
</dbReference>
<dbReference type="EMBL" id="JABWMH010000003">
    <property type="protein sequence ID" value="NVD28117.1"/>
    <property type="molecule type" value="Genomic_DNA"/>
</dbReference>
<evidence type="ECO:0000313" key="2">
    <source>
        <dbReference type="EMBL" id="NVD28117.1"/>
    </source>
</evidence>
<evidence type="ECO:0000256" key="1">
    <source>
        <dbReference type="SAM" id="SignalP"/>
    </source>
</evidence>
<keyword evidence="3" id="KW-1185">Reference proteome</keyword>
<dbReference type="RefSeq" id="WP_176279653.1">
    <property type="nucleotide sequence ID" value="NZ_JABWMH010000003.1"/>
</dbReference>
<sequence>MAGRKLKIGIIFAMAAVAGMPAAASACDISHGVRAKIDSGSYRATLNGVLLKDTGVKVSSGTEPVSQPSTEYILSEWLVPGKNIVNIDYKGSAAAFEIFARCKGEYDDHDIVDSVRFTSSSSGQLSFEHEGPLDYNYLKADIAGDEGLQDAVKKLQDAARSGDVETVVRMHEPMIEEFGKYIGGADRFRTYLRTILSSHPAVIAETYTVTPVMGGRVYEIFGPDNQPLISVSGKMDGGSFSWPGGVYWARFGDEWAVVSN</sequence>
<reference evidence="2 3" key="1">
    <citation type="submission" date="2020-06" db="EMBL/GenBank/DDBJ databases">
        <authorList>
            <person name="Kim S.-J."/>
            <person name="Park S.-J."/>
        </authorList>
    </citation>
    <scope>NUCLEOTIDE SEQUENCE [LARGE SCALE GENOMIC DNA]</scope>
    <source>
        <strain evidence="2 3">SW-151</strain>
    </source>
</reference>
<gene>
    <name evidence="2" type="ORF">HUO14_09395</name>
</gene>
<accession>A0ABX2N348</accession>
<proteinExistence type="predicted"/>
<evidence type="ECO:0000313" key="3">
    <source>
        <dbReference type="Proteomes" id="UP000652427"/>
    </source>
</evidence>
<keyword evidence="1" id="KW-0732">Signal</keyword>
<feature type="chain" id="PRO_5045775599" evidence="1">
    <location>
        <begin position="27"/>
        <end position="260"/>
    </location>
</feature>
<protein>
    <submittedName>
        <fullName evidence="2">Uncharacterized protein</fullName>
    </submittedName>
</protein>
<comment type="caution">
    <text evidence="2">The sequence shown here is derived from an EMBL/GenBank/DDBJ whole genome shotgun (WGS) entry which is preliminary data.</text>
</comment>
<dbReference type="PROSITE" id="PS51257">
    <property type="entry name" value="PROKAR_LIPOPROTEIN"/>
    <property type="match status" value="1"/>
</dbReference>